<dbReference type="EMBL" id="BAAAMY010000007">
    <property type="protein sequence ID" value="GAA1925367.1"/>
    <property type="molecule type" value="Genomic_DNA"/>
</dbReference>
<dbReference type="InterPro" id="IPR019606">
    <property type="entry name" value="GerMN"/>
</dbReference>
<evidence type="ECO:0000259" key="2">
    <source>
        <dbReference type="SMART" id="SM00909"/>
    </source>
</evidence>
<proteinExistence type="predicted"/>
<organism evidence="3 4">
    <name type="scientific">Nocardioides lentus</name>
    <dbReference type="NCBI Taxonomy" id="338077"/>
    <lineage>
        <taxon>Bacteria</taxon>
        <taxon>Bacillati</taxon>
        <taxon>Actinomycetota</taxon>
        <taxon>Actinomycetes</taxon>
        <taxon>Propionibacteriales</taxon>
        <taxon>Nocardioidaceae</taxon>
        <taxon>Nocardioides</taxon>
    </lineage>
</organism>
<keyword evidence="4" id="KW-1185">Reference proteome</keyword>
<sequence>MRRAEPSARRAGPLAVAVLALALGLSGCVRLPESGPVVQDDRVTPRDDAPGAFYVPSGPRPGESAADVVRHFMEAMTATPVQTGIAREFLADEDAATWEPERETLTYSGALRPVARAGGSRVDVRLPDANRLDRRGSWQGEVAAGAGELSFPMVREAGEWRIAEAPDALIVPEDWFENRFRAVSLYFFDPEAEILVPEPVFLPDGEQLATTLVRRLVEGPGSGRADVSRSFLPREASLEMSVTVSAAGLADVVLQGERALPDEETLGLLLAQLAWTLRQDPAIEAFRVTLAGEPVRLADGSSEIPVEYGEEYSPSVSASSSRLFGLQDGLLVDVSPDEGVMPVRGAFGTSRYGLRDIAVDMTGDLVAGVTDDGATILLGGVDDDEQAVRPVLDGGEDLAEPSWDHAGRLWTLDRTAEGARVVVVSGRDLREVAVPGVTGRDVTDLQVSRDGSRLVAAVRGAPGTSDRVVAHRVRYDRDGEVRAVTGGRLVLTGGEDPLRVIDLEWSEPTTIAVVERISRGIWTARLAPVDGSRPSTDDLPPASFDREPVRRVVAAPDDDLPTYLMTDSGTQLLGTPGTTDVPPDVVSLTYVG</sequence>
<feature type="region of interest" description="Disordered" evidence="1">
    <location>
        <begin position="41"/>
        <end position="62"/>
    </location>
</feature>
<dbReference type="PROSITE" id="PS51257">
    <property type="entry name" value="PROKAR_LIPOPROTEIN"/>
    <property type="match status" value="1"/>
</dbReference>
<dbReference type="SMART" id="SM00909">
    <property type="entry name" value="Germane"/>
    <property type="match status" value="1"/>
</dbReference>
<gene>
    <name evidence="3" type="primary">lpqB</name>
    <name evidence="3" type="ORF">GCM10009737_28940</name>
</gene>
<dbReference type="Proteomes" id="UP001501612">
    <property type="component" value="Unassembled WGS sequence"/>
</dbReference>
<dbReference type="Pfam" id="PF25976">
    <property type="entry name" value="LpqB_N"/>
    <property type="match status" value="1"/>
</dbReference>
<dbReference type="InterPro" id="IPR059026">
    <property type="entry name" value="LpqB_N"/>
</dbReference>
<dbReference type="SUPFAM" id="SSF69322">
    <property type="entry name" value="Tricorn protease domain 2"/>
    <property type="match status" value="1"/>
</dbReference>
<dbReference type="RefSeq" id="WP_344008280.1">
    <property type="nucleotide sequence ID" value="NZ_BAAAMY010000007.1"/>
</dbReference>
<dbReference type="Pfam" id="PF10646">
    <property type="entry name" value="Germane"/>
    <property type="match status" value="1"/>
</dbReference>
<name>A0ABN2PMP9_9ACTN</name>
<reference evidence="3 4" key="1">
    <citation type="journal article" date="2019" name="Int. J. Syst. Evol. Microbiol.">
        <title>The Global Catalogue of Microorganisms (GCM) 10K type strain sequencing project: providing services to taxonomists for standard genome sequencing and annotation.</title>
        <authorList>
            <consortium name="The Broad Institute Genomics Platform"/>
            <consortium name="The Broad Institute Genome Sequencing Center for Infectious Disease"/>
            <person name="Wu L."/>
            <person name="Ma J."/>
        </authorList>
    </citation>
    <scope>NUCLEOTIDE SEQUENCE [LARGE SCALE GENOMIC DNA]</scope>
    <source>
        <strain evidence="3 4">JCM 14046</strain>
    </source>
</reference>
<dbReference type="Pfam" id="PF10647">
    <property type="entry name" value="Gmad1"/>
    <property type="match status" value="1"/>
</dbReference>
<feature type="domain" description="GerMN" evidence="2">
    <location>
        <begin position="209"/>
        <end position="299"/>
    </location>
</feature>
<keyword evidence="3" id="KW-0449">Lipoprotein</keyword>
<evidence type="ECO:0000313" key="4">
    <source>
        <dbReference type="Proteomes" id="UP001501612"/>
    </source>
</evidence>
<evidence type="ECO:0000313" key="3">
    <source>
        <dbReference type="EMBL" id="GAA1925367.1"/>
    </source>
</evidence>
<comment type="caution">
    <text evidence="3">The sequence shown here is derived from an EMBL/GenBank/DDBJ whole genome shotgun (WGS) entry which is preliminary data.</text>
</comment>
<accession>A0ABN2PMP9</accession>
<protein>
    <submittedName>
        <fullName evidence="3">MtrAB system accessory lipoprotein LpqB</fullName>
    </submittedName>
</protein>
<dbReference type="InterPro" id="IPR018910">
    <property type="entry name" value="LpqB_C"/>
</dbReference>
<evidence type="ECO:0000256" key="1">
    <source>
        <dbReference type="SAM" id="MobiDB-lite"/>
    </source>
</evidence>